<protein>
    <submittedName>
        <fullName evidence="1">Uncharacterized protein</fullName>
    </submittedName>
</protein>
<dbReference type="Proteomes" id="UP001060215">
    <property type="component" value="Chromosome 8"/>
</dbReference>
<name>A0ACC0GI40_9ERIC</name>
<dbReference type="EMBL" id="CM045765">
    <property type="protein sequence ID" value="KAI8000102.1"/>
    <property type="molecule type" value="Genomic_DNA"/>
</dbReference>
<keyword evidence="2" id="KW-1185">Reference proteome</keyword>
<sequence length="145" mass="17067">MDKENKRNAIDLASKNAFILLLYLYRIRKLLGRLFPQILLGITLPELGILDTFEDVESNRCTIEVSLMVKGFIWSWFLYMHEGWSPLNFYIEDKFHRATRCGARGVKSITNYAASQYDELKAKFFKERAAFEATYESTLHIIFFY</sequence>
<accession>A0ACC0GI40</accession>
<evidence type="ECO:0000313" key="1">
    <source>
        <dbReference type="EMBL" id="KAI8000102.1"/>
    </source>
</evidence>
<comment type="caution">
    <text evidence="1">The sequence shown here is derived from an EMBL/GenBank/DDBJ whole genome shotgun (WGS) entry which is preliminary data.</text>
</comment>
<proteinExistence type="predicted"/>
<reference evidence="1 2" key="1">
    <citation type="journal article" date="2022" name="Plant J.">
        <title>Chromosome-level genome of Camellia lanceoleosa provides a valuable resource for understanding genome evolution and self-incompatibility.</title>
        <authorList>
            <person name="Gong W."/>
            <person name="Xiao S."/>
            <person name="Wang L."/>
            <person name="Liao Z."/>
            <person name="Chang Y."/>
            <person name="Mo W."/>
            <person name="Hu G."/>
            <person name="Li W."/>
            <person name="Zhao G."/>
            <person name="Zhu H."/>
            <person name="Hu X."/>
            <person name="Ji K."/>
            <person name="Xiang X."/>
            <person name="Song Q."/>
            <person name="Yuan D."/>
            <person name="Jin S."/>
            <person name="Zhang L."/>
        </authorList>
    </citation>
    <scope>NUCLEOTIDE SEQUENCE [LARGE SCALE GENOMIC DNA]</scope>
    <source>
        <strain evidence="1">SQ_2022a</strain>
    </source>
</reference>
<gene>
    <name evidence="1" type="ORF">LOK49_LG09G02519</name>
</gene>
<evidence type="ECO:0000313" key="2">
    <source>
        <dbReference type="Proteomes" id="UP001060215"/>
    </source>
</evidence>
<organism evidence="1 2">
    <name type="scientific">Camellia lanceoleosa</name>
    <dbReference type="NCBI Taxonomy" id="1840588"/>
    <lineage>
        <taxon>Eukaryota</taxon>
        <taxon>Viridiplantae</taxon>
        <taxon>Streptophyta</taxon>
        <taxon>Embryophyta</taxon>
        <taxon>Tracheophyta</taxon>
        <taxon>Spermatophyta</taxon>
        <taxon>Magnoliopsida</taxon>
        <taxon>eudicotyledons</taxon>
        <taxon>Gunneridae</taxon>
        <taxon>Pentapetalae</taxon>
        <taxon>asterids</taxon>
        <taxon>Ericales</taxon>
        <taxon>Theaceae</taxon>
        <taxon>Camellia</taxon>
    </lineage>
</organism>